<accession>L1J7E4</accession>
<dbReference type="EnsemblProtists" id="EKX44024">
    <property type="protein sequence ID" value="EKX44024"/>
    <property type="gene ID" value="GUITHDRAFT_110128"/>
</dbReference>
<reference evidence="4" key="2">
    <citation type="submission" date="2012-11" db="EMBL/GenBank/DDBJ databases">
        <authorList>
            <person name="Kuo A."/>
            <person name="Curtis B.A."/>
            <person name="Tanifuji G."/>
            <person name="Burki F."/>
            <person name="Gruber A."/>
            <person name="Irimia M."/>
            <person name="Maruyama S."/>
            <person name="Arias M.C."/>
            <person name="Ball S.G."/>
            <person name="Gile G.H."/>
            <person name="Hirakawa Y."/>
            <person name="Hopkins J.F."/>
            <person name="Rensing S.A."/>
            <person name="Schmutz J."/>
            <person name="Symeonidi A."/>
            <person name="Elias M."/>
            <person name="Eveleigh R.J."/>
            <person name="Herman E.K."/>
            <person name="Klute M.J."/>
            <person name="Nakayama T."/>
            <person name="Obornik M."/>
            <person name="Reyes-Prieto A."/>
            <person name="Armbrust E.V."/>
            <person name="Aves S.J."/>
            <person name="Beiko R.G."/>
            <person name="Coutinho P."/>
            <person name="Dacks J.B."/>
            <person name="Durnford D.G."/>
            <person name="Fast N.M."/>
            <person name="Green B.R."/>
            <person name="Grisdale C."/>
            <person name="Hempe F."/>
            <person name="Henrissat B."/>
            <person name="Hoppner M.P."/>
            <person name="Ishida K.-I."/>
            <person name="Kim E."/>
            <person name="Koreny L."/>
            <person name="Kroth P.G."/>
            <person name="Liu Y."/>
            <person name="Malik S.-B."/>
            <person name="Maier U.G."/>
            <person name="McRose D."/>
            <person name="Mock T."/>
            <person name="Neilson J.A."/>
            <person name="Onodera N.T."/>
            <person name="Poole A.M."/>
            <person name="Pritham E.J."/>
            <person name="Richards T.A."/>
            <person name="Rocap G."/>
            <person name="Roy S.W."/>
            <person name="Sarai C."/>
            <person name="Schaack S."/>
            <person name="Shirato S."/>
            <person name="Slamovits C.H."/>
            <person name="Spencer D.F."/>
            <person name="Suzuki S."/>
            <person name="Worden A.Z."/>
            <person name="Zauner S."/>
            <person name="Barry K."/>
            <person name="Bell C."/>
            <person name="Bharti A.K."/>
            <person name="Crow J.A."/>
            <person name="Grimwood J."/>
            <person name="Kramer R."/>
            <person name="Lindquist E."/>
            <person name="Lucas S."/>
            <person name="Salamov A."/>
            <person name="McFadden G.I."/>
            <person name="Lane C.E."/>
            <person name="Keeling P.J."/>
            <person name="Gray M.W."/>
            <person name="Grigoriev I.V."/>
            <person name="Archibald J.M."/>
        </authorList>
    </citation>
    <scope>NUCLEOTIDE SEQUENCE</scope>
    <source>
        <strain evidence="4">CCMP2712</strain>
    </source>
</reference>
<dbReference type="SUPFAM" id="SSF69322">
    <property type="entry name" value="Tricorn protease domain 2"/>
    <property type="match status" value="1"/>
</dbReference>
<dbReference type="PaxDb" id="55529-EKX44024"/>
<feature type="compositionally biased region" description="Basic and acidic residues" evidence="1">
    <location>
        <begin position="1242"/>
        <end position="1264"/>
    </location>
</feature>
<gene>
    <name evidence="2" type="ORF">GUITHDRAFT_110128</name>
</gene>
<dbReference type="Proteomes" id="UP000011087">
    <property type="component" value="Unassembled WGS sequence"/>
</dbReference>
<feature type="region of interest" description="Disordered" evidence="1">
    <location>
        <begin position="1191"/>
        <end position="1344"/>
    </location>
</feature>
<feature type="compositionally biased region" description="Low complexity" evidence="1">
    <location>
        <begin position="504"/>
        <end position="518"/>
    </location>
</feature>
<feature type="region of interest" description="Disordered" evidence="1">
    <location>
        <begin position="1082"/>
        <end position="1107"/>
    </location>
</feature>
<dbReference type="EMBL" id="JH993007">
    <property type="protein sequence ID" value="EKX44024.1"/>
    <property type="molecule type" value="Genomic_DNA"/>
</dbReference>
<feature type="compositionally biased region" description="Low complexity" evidence="1">
    <location>
        <begin position="1196"/>
        <end position="1208"/>
    </location>
</feature>
<dbReference type="Gene3D" id="2.130.10.10">
    <property type="entry name" value="YVTN repeat-like/Quinoprotein amine dehydrogenase"/>
    <property type="match status" value="1"/>
</dbReference>
<feature type="compositionally biased region" description="Polar residues" evidence="1">
    <location>
        <begin position="1315"/>
        <end position="1324"/>
    </location>
</feature>
<dbReference type="InterPro" id="IPR015943">
    <property type="entry name" value="WD40/YVTN_repeat-like_dom_sf"/>
</dbReference>
<feature type="compositionally biased region" description="Polar residues" evidence="1">
    <location>
        <begin position="964"/>
        <end position="979"/>
    </location>
</feature>
<feature type="compositionally biased region" description="Gly residues" evidence="1">
    <location>
        <begin position="1295"/>
        <end position="1309"/>
    </location>
</feature>
<sequence>METGLVEVRDAESMVLRLSLLPSKKDEGNLPIAMAVSNDSGHPVLYITRGGNALEKVTLFNQKNEKPLRMEGKWKPISAIQVSHARKSLVAIGLQDGEVRILDAYTLVQGQTLGASSADGGKHAAVTPLRSAVCGISFCETNESVMVVFHQQGAIAVWNLKDEIVECVRVLEETIAHGTWHPWLPHLYTLSSRCSIRCWSIVTGRKGGVSVEEEPRLACSRRLEFSSSSSESSSVLGCSKGPAHLCFHRRFNLFCIVSSQPPPPLISDSQAVLPVLQLVDLLNPSCLLPIGCSFGAGSDSELKRTEGRGAMDEPGHAVREDVVYLRGSSVCVFRPQYKKPVSVGTIPCEDNQGLGCHPVSLSYSSTLRMGLLLQANSRGGRNFSLLSLSSPTPSSSSPGVKRQGEDGSHLQLLISDAMPARDAVFVGRKFLALLSSAGDSIQLHLLNPRSAANTEEGRGSFSSACARLQSSEFLLCEAAVPHGLTLDRLYGRMQQGGEELDDVSSSASSSSPSPSTIELLGLDRTRGLLLYFKADVDGKEIRVREEREEHKLSQGEQVMQVNWRPRAEEAEEAKDASLAVLTSRRLMILDDEGRKHVEVPLPNLLSSIWIGETLCVSCMSQVFAVSLDGFCSRVATLECYGAVLCSCSMSSIAFLSHDKGSSLLYTRRVNLLLPLLRSALFKDDVSRALELVSSCDGDMLTPEVVQLLSSSPCKDLAIAVKELFLSWLPWHDQLSLAFAVRDFDLCLALLDAAATNHPPLLQELGSVYAMLADIALLSRCSLTAANALLRAGACGVTACLWRLLEQLREEDDVKGMRHLKRFAELTGDKYLALECSLLLGEVSGLDDLRGFSLRLSLAPTWDKKFRRAPMPSAFFSIVNPSQEEEEDGQGETRRFTFSLQNSGEGWLQEIRSSASTLIQQLKEGREGTAKSPSSLSSWFSHRLSEDWSAGEDKSNRPPAAPTVPQRSPASSDFSPSRAPSESARTEPDVDEFGFSIRPDERAPDSNPFGSAELFGEEEEDAGQKPQLLVRIRSAEESKVADADELLHAVKSMSLSAEGNETNMAVRNMLDIGLGAGASLFSEKSRRRAGSRTADSKHASTKNTPIVSPMVSIVEHEDMPHFPPAEPSSDSFSNMIFDFDPFAAESSSGGFRNEFDNHFGFGDPFSAFVGDGKLAEEQEGESSSDFMPFQQDASAQEGSGDMESGQGSESSERSMQSDKGKGRTSFGSVEDWVVQNRGGKWQGGKEEQKQEEAAHVGIEDGKEQGMEDEEVGGVAVHASLEGSEIQLPAPPLAGQSAGGDGGGGDGGGGDGDFKDPSNTQEQQSEPGGWVSFGDSGMGFSDDDFS</sequence>
<feature type="region of interest" description="Disordered" evidence="1">
    <location>
        <begin position="946"/>
        <end position="1011"/>
    </location>
</feature>
<reference evidence="3" key="3">
    <citation type="submission" date="2015-06" db="UniProtKB">
        <authorList>
            <consortium name="EnsemblProtists"/>
        </authorList>
    </citation>
    <scope>IDENTIFICATION</scope>
</reference>
<evidence type="ECO:0000313" key="4">
    <source>
        <dbReference type="Proteomes" id="UP000011087"/>
    </source>
</evidence>
<organism evidence="2">
    <name type="scientific">Guillardia theta (strain CCMP2712)</name>
    <name type="common">Cryptophyte</name>
    <dbReference type="NCBI Taxonomy" id="905079"/>
    <lineage>
        <taxon>Eukaryota</taxon>
        <taxon>Cryptophyceae</taxon>
        <taxon>Pyrenomonadales</taxon>
        <taxon>Geminigeraceae</taxon>
        <taxon>Guillardia</taxon>
    </lineage>
</organism>
<dbReference type="KEGG" id="gtt:GUITHDRAFT_110128"/>
<evidence type="ECO:0000313" key="2">
    <source>
        <dbReference type="EMBL" id="EKX44024.1"/>
    </source>
</evidence>
<feature type="compositionally biased region" description="Basic and acidic residues" evidence="1">
    <location>
        <begin position="946"/>
        <end position="955"/>
    </location>
</feature>
<name>L1J7E4_GUITC</name>
<feature type="region of interest" description="Disordered" evidence="1">
    <location>
        <begin position="387"/>
        <end position="406"/>
    </location>
</feature>
<reference evidence="2 4" key="1">
    <citation type="journal article" date="2012" name="Nature">
        <title>Algal genomes reveal evolutionary mosaicism and the fate of nucleomorphs.</title>
        <authorList>
            <consortium name="DOE Joint Genome Institute"/>
            <person name="Curtis B.A."/>
            <person name="Tanifuji G."/>
            <person name="Burki F."/>
            <person name="Gruber A."/>
            <person name="Irimia M."/>
            <person name="Maruyama S."/>
            <person name="Arias M.C."/>
            <person name="Ball S.G."/>
            <person name="Gile G.H."/>
            <person name="Hirakawa Y."/>
            <person name="Hopkins J.F."/>
            <person name="Kuo A."/>
            <person name="Rensing S.A."/>
            <person name="Schmutz J."/>
            <person name="Symeonidi A."/>
            <person name="Elias M."/>
            <person name="Eveleigh R.J."/>
            <person name="Herman E.K."/>
            <person name="Klute M.J."/>
            <person name="Nakayama T."/>
            <person name="Obornik M."/>
            <person name="Reyes-Prieto A."/>
            <person name="Armbrust E.V."/>
            <person name="Aves S.J."/>
            <person name="Beiko R.G."/>
            <person name="Coutinho P."/>
            <person name="Dacks J.B."/>
            <person name="Durnford D.G."/>
            <person name="Fast N.M."/>
            <person name="Green B.R."/>
            <person name="Grisdale C.J."/>
            <person name="Hempel F."/>
            <person name="Henrissat B."/>
            <person name="Hoppner M.P."/>
            <person name="Ishida K."/>
            <person name="Kim E."/>
            <person name="Koreny L."/>
            <person name="Kroth P.G."/>
            <person name="Liu Y."/>
            <person name="Malik S.B."/>
            <person name="Maier U.G."/>
            <person name="McRose D."/>
            <person name="Mock T."/>
            <person name="Neilson J.A."/>
            <person name="Onodera N.T."/>
            <person name="Poole A.M."/>
            <person name="Pritham E.J."/>
            <person name="Richards T.A."/>
            <person name="Rocap G."/>
            <person name="Roy S.W."/>
            <person name="Sarai C."/>
            <person name="Schaack S."/>
            <person name="Shirato S."/>
            <person name="Slamovits C.H."/>
            <person name="Spencer D.F."/>
            <person name="Suzuki S."/>
            <person name="Worden A.Z."/>
            <person name="Zauner S."/>
            <person name="Barry K."/>
            <person name="Bell C."/>
            <person name="Bharti A.K."/>
            <person name="Crow J.A."/>
            <person name="Grimwood J."/>
            <person name="Kramer R."/>
            <person name="Lindquist E."/>
            <person name="Lucas S."/>
            <person name="Salamov A."/>
            <person name="McFadden G.I."/>
            <person name="Lane C.E."/>
            <person name="Keeling P.J."/>
            <person name="Gray M.W."/>
            <person name="Grigoriev I.V."/>
            <person name="Archibald J.M."/>
        </authorList>
    </citation>
    <scope>NUCLEOTIDE SEQUENCE</scope>
    <source>
        <strain evidence="2 4">CCMP2712</strain>
    </source>
</reference>
<evidence type="ECO:0000313" key="3">
    <source>
        <dbReference type="EnsemblProtists" id="EKX44024"/>
    </source>
</evidence>
<dbReference type="HOGENOM" id="CLU_258168_0_0_1"/>
<keyword evidence="4" id="KW-1185">Reference proteome</keyword>
<dbReference type="RefSeq" id="XP_005831004.1">
    <property type="nucleotide sequence ID" value="XM_005830947.1"/>
</dbReference>
<protein>
    <submittedName>
        <fullName evidence="2 3">Uncharacterized protein</fullName>
    </submittedName>
</protein>
<dbReference type="GeneID" id="17300614"/>
<feature type="compositionally biased region" description="Low complexity" evidence="1">
    <location>
        <begin position="387"/>
        <end position="398"/>
    </location>
</feature>
<proteinExistence type="predicted"/>
<feature type="region of interest" description="Disordered" evidence="1">
    <location>
        <begin position="497"/>
        <end position="518"/>
    </location>
</feature>
<feature type="compositionally biased region" description="Basic and acidic residues" evidence="1">
    <location>
        <begin position="1209"/>
        <end position="1220"/>
    </location>
</feature>
<evidence type="ECO:0000256" key="1">
    <source>
        <dbReference type="SAM" id="MobiDB-lite"/>
    </source>
</evidence>